<accession>A0A1H3NS28</accession>
<feature type="compositionally biased region" description="Low complexity" evidence="1">
    <location>
        <begin position="70"/>
        <end position="95"/>
    </location>
</feature>
<evidence type="ECO:0000256" key="2">
    <source>
        <dbReference type="SAM" id="Phobius"/>
    </source>
</evidence>
<feature type="transmembrane region" description="Helical" evidence="2">
    <location>
        <begin position="38"/>
        <end position="58"/>
    </location>
</feature>
<gene>
    <name evidence="3" type="ORF">SAMN05421684_2288</name>
</gene>
<feature type="region of interest" description="Disordered" evidence="1">
    <location>
        <begin position="63"/>
        <end position="95"/>
    </location>
</feature>
<keyword evidence="4" id="KW-1185">Reference proteome</keyword>
<dbReference type="Gene3D" id="2.120.10.30">
    <property type="entry name" value="TolB, C-terminal domain"/>
    <property type="match status" value="1"/>
</dbReference>
<dbReference type="Proteomes" id="UP000199632">
    <property type="component" value="Unassembled WGS sequence"/>
</dbReference>
<organism evidence="3 4">
    <name type="scientific">Asanoa ishikariensis</name>
    <dbReference type="NCBI Taxonomy" id="137265"/>
    <lineage>
        <taxon>Bacteria</taxon>
        <taxon>Bacillati</taxon>
        <taxon>Actinomycetota</taxon>
        <taxon>Actinomycetes</taxon>
        <taxon>Micromonosporales</taxon>
        <taxon>Micromonosporaceae</taxon>
        <taxon>Asanoa</taxon>
    </lineage>
</organism>
<proteinExistence type="predicted"/>
<dbReference type="RefSeq" id="WP_090789946.1">
    <property type="nucleotide sequence ID" value="NZ_BOND01000026.1"/>
</dbReference>
<protein>
    <recommendedName>
        <fullName evidence="5">WD40-like Beta Propeller Repeat</fullName>
    </recommendedName>
</protein>
<evidence type="ECO:0000313" key="3">
    <source>
        <dbReference type="EMBL" id="SDY91731.1"/>
    </source>
</evidence>
<keyword evidence="2" id="KW-1133">Transmembrane helix</keyword>
<evidence type="ECO:0008006" key="5">
    <source>
        <dbReference type="Google" id="ProtNLM"/>
    </source>
</evidence>
<sequence>MSEERVEYALRHLGEDLRYDNPTQAALRQARRMRVRRNVVGGTGAALAMVAVIAPFAYGSGEKPAPPVASPTAPATGSPTPVATTPPATKPAPRGAVALPGGVYVASASSESGSHVYDPKTHKYRSSGYPRAWASPNGRLAAVADDDGRVGILDVRRDDVRWIAGARLEIGRPQWSRDGRRLAFAGPGADQPSLSIVVVDVATAKARTLQPAVPCVELCQPTWLPGDLEIGLPDASHPIEGLTAYPAEGGRGQWMPFGGAVQSSDAWSPDGRYVVAEIANEQGFAGIGIVDVATTAVLAELDCEPGDGIQARGVIWATPDRIVAVAERELIVFSTDGKEVQRIALPPALRGVENALAFARP</sequence>
<evidence type="ECO:0000256" key="1">
    <source>
        <dbReference type="SAM" id="MobiDB-lite"/>
    </source>
</evidence>
<keyword evidence="2" id="KW-0812">Transmembrane</keyword>
<dbReference type="OrthoDB" id="3516511at2"/>
<evidence type="ECO:0000313" key="4">
    <source>
        <dbReference type="Proteomes" id="UP000199632"/>
    </source>
</evidence>
<dbReference type="SUPFAM" id="SSF82171">
    <property type="entry name" value="DPP6 N-terminal domain-like"/>
    <property type="match status" value="1"/>
</dbReference>
<dbReference type="STRING" id="137265.SAMN05421684_2288"/>
<dbReference type="InterPro" id="IPR011042">
    <property type="entry name" value="6-blade_b-propeller_TolB-like"/>
</dbReference>
<keyword evidence="2" id="KW-0472">Membrane</keyword>
<name>A0A1H3NS28_9ACTN</name>
<dbReference type="EMBL" id="FNQB01000001">
    <property type="protein sequence ID" value="SDY91731.1"/>
    <property type="molecule type" value="Genomic_DNA"/>
</dbReference>
<reference evidence="4" key="1">
    <citation type="submission" date="2016-10" db="EMBL/GenBank/DDBJ databases">
        <authorList>
            <person name="Varghese N."/>
            <person name="Submissions S."/>
        </authorList>
    </citation>
    <scope>NUCLEOTIDE SEQUENCE [LARGE SCALE GENOMIC DNA]</scope>
    <source>
        <strain evidence="4">DSM 44718</strain>
    </source>
</reference>
<dbReference type="AlphaFoldDB" id="A0A1H3NS28"/>